<protein>
    <recommendedName>
        <fullName evidence="4">Zn(2)-C6 fungal-type domain-containing protein</fullName>
    </recommendedName>
</protein>
<evidence type="ECO:0008006" key="4">
    <source>
        <dbReference type="Google" id="ProtNLM"/>
    </source>
</evidence>
<sequence>MAWSEGSIRYNLSVNEAFIMKPGERSTWQISPQFIGKAPPTSSFRRQPTAARQSSSMLDREDMTVISGAAAEVCYDESMSPSSTDSLETWLGPAISMEGDRDRHTTLIDIGQPSSMCFQCLLGGNKQCDKKRPSCAQCSDLNLVCEEQAPFLVAGKMYLTALPEI</sequence>
<dbReference type="Proteomes" id="UP000011096">
    <property type="component" value="Unassembled WGS sequence"/>
</dbReference>
<gene>
    <name evidence="2" type="ORF">CGGC5_v017084</name>
</gene>
<reference evidence="2 3" key="1">
    <citation type="submission" date="2012-08" db="EMBL/GenBank/DDBJ databases">
        <authorList>
            <person name="Gan P.H.P."/>
            <person name="Ikeda K."/>
            <person name="Irieda H."/>
            <person name="Narusaka M."/>
            <person name="O'Connell R.J."/>
            <person name="Narusaka Y."/>
            <person name="Takano Y."/>
            <person name="Kubo Y."/>
            <person name="Shirasu K."/>
        </authorList>
    </citation>
    <scope>NUCLEOTIDE SEQUENCE [LARGE SCALE GENOMIC DNA]</scope>
    <source>
        <strain evidence="2 3">Nara gc5</strain>
    </source>
</reference>
<accession>A0A7J6IF16</accession>
<dbReference type="OrthoDB" id="10504143at2759"/>
<dbReference type="EMBL" id="ANPB02000011">
    <property type="protein sequence ID" value="KAF4474015.1"/>
    <property type="molecule type" value="Genomic_DNA"/>
</dbReference>
<dbReference type="AlphaFoldDB" id="A0A7J6IF16"/>
<proteinExistence type="predicted"/>
<comment type="caution">
    <text evidence="2">The sequence shown here is derived from an EMBL/GenBank/DDBJ whole genome shotgun (WGS) entry which is preliminary data.</text>
</comment>
<evidence type="ECO:0000256" key="1">
    <source>
        <dbReference type="SAM" id="MobiDB-lite"/>
    </source>
</evidence>
<name>A0A7J6IF16_COLFN</name>
<dbReference type="RefSeq" id="XP_066006823.1">
    <property type="nucleotide sequence ID" value="XM_066153742.1"/>
</dbReference>
<evidence type="ECO:0000313" key="2">
    <source>
        <dbReference type="EMBL" id="KAF4474015.1"/>
    </source>
</evidence>
<reference evidence="2 3" key="2">
    <citation type="submission" date="2020-04" db="EMBL/GenBank/DDBJ databases">
        <title>Genome sequencing and assembly of multiple isolates from the Colletotrichum gloeosporioides species complex.</title>
        <authorList>
            <person name="Gan P."/>
            <person name="Shirasu K."/>
        </authorList>
    </citation>
    <scope>NUCLEOTIDE SEQUENCE [LARGE SCALE GENOMIC DNA]</scope>
    <source>
        <strain evidence="2 3">Nara gc5</strain>
    </source>
</reference>
<dbReference type="GeneID" id="90980678"/>
<organism evidence="2 3">
    <name type="scientific">Colletotrichum fructicola (strain Nara gc5)</name>
    <name type="common">Anthracnose fungus</name>
    <name type="synonym">Colletotrichum gloeosporioides (strain Nara gc5)</name>
    <dbReference type="NCBI Taxonomy" id="1213859"/>
    <lineage>
        <taxon>Eukaryota</taxon>
        <taxon>Fungi</taxon>
        <taxon>Dikarya</taxon>
        <taxon>Ascomycota</taxon>
        <taxon>Pezizomycotina</taxon>
        <taxon>Sordariomycetes</taxon>
        <taxon>Hypocreomycetidae</taxon>
        <taxon>Glomerellales</taxon>
        <taxon>Glomerellaceae</taxon>
        <taxon>Colletotrichum</taxon>
        <taxon>Colletotrichum gloeosporioides species complex</taxon>
    </lineage>
</organism>
<feature type="compositionally biased region" description="Polar residues" evidence="1">
    <location>
        <begin position="40"/>
        <end position="57"/>
    </location>
</feature>
<evidence type="ECO:0000313" key="3">
    <source>
        <dbReference type="Proteomes" id="UP000011096"/>
    </source>
</evidence>
<keyword evidence="3" id="KW-1185">Reference proteome</keyword>
<dbReference type="InParanoid" id="A0A7J6IF16"/>
<feature type="region of interest" description="Disordered" evidence="1">
    <location>
        <begin position="38"/>
        <end position="58"/>
    </location>
</feature>